<evidence type="ECO:0000313" key="1">
    <source>
        <dbReference type="EMBL" id="KAK3760836.1"/>
    </source>
</evidence>
<dbReference type="AlphaFoldDB" id="A0AAE0Z228"/>
<organism evidence="1 2">
    <name type="scientific">Elysia crispata</name>
    <name type="common">lettuce slug</name>
    <dbReference type="NCBI Taxonomy" id="231223"/>
    <lineage>
        <taxon>Eukaryota</taxon>
        <taxon>Metazoa</taxon>
        <taxon>Spiralia</taxon>
        <taxon>Lophotrochozoa</taxon>
        <taxon>Mollusca</taxon>
        <taxon>Gastropoda</taxon>
        <taxon>Heterobranchia</taxon>
        <taxon>Euthyneura</taxon>
        <taxon>Panpulmonata</taxon>
        <taxon>Sacoglossa</taxon>
        <taxon>Placobranchoidea</taxon>
        <taxon>Plakobranchidae</taxon>
        <taxon>Elysia</taxon>
    </lineage>
</organism>
<comment type="caution">
    <text evidence="1">The sequence shown here is derived from an EMBL/GenBank/DDBJ whole genome shotgun (WGS) entry which is preliminary data.</text>
</comment>
<gene>
    <name evidence="1" type="ORF">RRG08_034679</name>
</gene>
<evidence type="ECO:0000313" key="2">
    <source>
        <dbReference type="Proteomes" id="UP001283361"/>
    </source>
</evidence>
<protein>
    <submittedName>
        <fullName evidence="1">Uncharacterized protein</fullName>
    </submittedName>
</protein>
<reference evidence="1" key="1">
    <citation type="journal article" date="2023" name="G3 (Bethesda)">
        <title>A reference genome for the long-term kleptoplast-retaining sea slug Elysia crispata morphotype clarki.</title>
        <authorList>
            <person name="Eastman K.E."/>
            <person name="Pendleton A.L."/>
            <person name="Shaikh M.A."/>
            <person name="Suttiyut T."/>
            <person name="Ogas R."/>
            <person name="Tomko P."/>
            <person name="Gavelis G."/>
            <person name="Widhalm J.R."/>
            <person name="Wisecaver J.H."/>
        </authorList>
    </citation>
    <scope>NUCLEOTIDE SEQUENCE</scope>
    <source>
        <strain evidence="1">ECLA1</strain>
    </source>
</reference>
<proteinExistence type="predicted"/>
<name>A0AAE0Z228_9GAST</name>
<keyword evidence="2" id="KW-1185">Reference proteome</keyword>
<sequence>MKTCLTASFEDQTKPFYGHGAVTSRVGTGGNLPIYAHAHSNILSNRANLIRPRQIVRWLPTHLEQTAQVNTVVREKWRMPNRSLPYGASFRTCWQTMAPSGRSRMEAVDSACKRRDGVLTAANGFSTISGMLEA</sequence>
<dbReference type="EMBL" id="JAWDGP010004939">
    <property type="protein sequence ID" value="KAK3760836.1"/>
    <property type="molecule type" value="Genomic_DNA"/>
</dbReference>
<accession>A0AAE0Z228</accession>
<dbReference type="Proteomes" id="UP001283361">
    <property type="component" value="Unassembled WGS sequence"/>
</dbReference>